<dbReference type="SUPFAM" id="SSF53300">
    <property type="entry name" value="vWA-like"/>
    <property type="match status" value="1"/>
</dbReference>
<dbReference type="EMBL" id="JAPDHV010000004">
    <property type="protein sequence ID" value="MCW3161578.1"/>
    <property type="molecule type" value="Genomic_DNA"/>
</dbReference>
<gene>
    <name evidence="2" type="ORF">OH806_09920</name>
</gene>
<accession>A0ABT3HPN2</accession>
<dbReference type="RefSeq" id="WP_264743526.1">
    <property type="nucleotide sequence ID" value="NZ_JAPDHV010000004.1"/>
</dbReference>
<dbReference type="Proteomes" id="UP001163719">
    <property type="component" value="Unassembled WGS sequence"/>
</dbReference>
<dbReference type="Gene3D" id="3.40.50.410">
    <property type="entry name" value="von Willebrand factor, type A domain"/>
    <property type="match status" value="1"/>
</dbReference>
<comment type="caution">
    <text evidence="2">The sequence shown here is derived from an EMBL/GenBank/DDBJ whole genome shotgun (WGS) entry which is preliminary data.</text>
</comment>
<dbReference type="InterPro" id="IPR036465">
    <property type="entry name" value="vWFA_dom_sf"/>
</dbReference>
<feature type="domain" description="VWFA" evidence="1">
    <location>
        <begin position="32"/>
        <end position="234"/>
    </location>
</feature>
<reference evidence="2" key="1">
    <citation type="submission" date="2022-10" db="EMBL/GenBank/DDBJ databases">
        <title>Chryseobacterium babae sp. nov. isolated from the gut of the beetle Oryctes rhinoceros, and Chryseobacterium kimseyorum sp. nov., isolated from a stick insect rearing cage.</title>
        <authorList>
            <person name="Shelomi M."/>
            <person name="Han C.-J."/>
            <person name="Chen W.-M."/>
            <person name="Chen H.-K."/>
            <person name="Liaw S.-J."/>
            <person name="Muhle E."/>
            <person name="Clermont D."/>
        </authorList>
    </citation>
    <scope>NUCLEOTIDE SEQUENCE</scope>
    <source>
        <strain evidence="2">WLa1L2M3</strain>
    </source>
</reference>
<dbReference type="SMART" id="SM00327">
    <property type="entry name" value="VWA"/>
    <property type="match status" value="1"/>
</dbReference>
<dbReference type="PROSITE" id="PS51257">
    <property type="entry name" value="PROKAR_LIPOPROTEIN"/>
    <property type="match status" value="1"/>
</dbReference>
<dbReference type="Pfam" id="PF13519">
    <property type="entry name" value="VWA_2"/>
    <property type="match status" value="1"/>
</dbReference>
<name>A0ABT3HPN2_9FLAO</name>
<sequence length="272" mass="30993">MKYFYLLILLFVLSCSKTEKKMISEKELQQQNVAFIIDNSITMISKDFEPDKITVVKKFMENIVNNKKENQAFSIVVFAENSYILCPLTKDKDVLLSAINKLNLGIFKLKPGTNFSNALLNGISSLKAETDNKSMVLITDGNENRKSFPLHIPVEDAIKNNIAINSIIITPKDYQILPESVDSKGNWTFQKLKTEPIDIAKVQDISSKTGGKFNIFYTKEEFLKLDFQKLINETLPAKNIKIVPQTNDEQLNKIYEKIKISNDSLAIKFIQN</sequence>
<proteinExistence type="predicted"/>
<evidence type="ECO:0000313" key="2">
    <source>
        <dbReference type="EMBL" id="MCW3161578.1"/>
    </source>
</evidence>
<dbReference type="InterPro" id="IPR002035">
    <property type="entry name" value="VWF_A"/>
</dbReference>
<protein>
    <submittedName>
        <fullName evidence="2">VWA domain-containing protein</fullName>
    </submittedName>
</protein>
<organism evidence="2 3">
    <name type="scientific">Chryseobacterium oryctis</name>
    <dbReference type="NCBI Taxonomy" id="2952618"/>
    <lineage>
        <taxon>Bacteria</taxon>
        <taxon>Pseudomonadati</taxon>
        <taxon>Bacteroidota</taxon>
        <taxon>Flavobacteriia</taxon>
        <taxon>Flavobacteriales</taxon>
        <taxon>Weeksellaceae</taxon>
        <taxon>Chryseobacterium group</taxon>
        <taxon>Chryseobacterium</taxon>
    </lineage>
</organism>
<evidence type="ECO:0000259" key="1">
    <source>
        <dbReference type="PROSITE" id="PS50234"/>
    </source>
</evidence>
<keyword evidence="3" id="KW-1185">Reference proteome</keyword>
<evidence type="ECO:0000313" key="3">
    <source>
        <dbReference type="Proteomes" id="UP001163719"/>
    </source>
</evidence>
<dbReference type="PROSITE" id="PS50234">
    <property type="entry name" value="VWFA"/>
    <property type="match status" value="1"/>
</dbReference>